<evidence type="ECO:0000256" key="5">
    <source>
        <dbReference type="ARBA" id="ARBA00023288"/>
    </source>
</evidence>
<dbReference type="AlphaFoldDB" id="A0A449AEV9"/>
<evidence type="ECO:0000313" key="8">
    <source>
        <dbReference type="EMBL" id="VEU63507.1"/>
    </source>
</evidence>
<keyword evidence="9" id="KW-1185">Reference proteome</keyword>
<dbReference type="RefSeq" id="WP_129621720.1">
    <property type="nucleotide sequence ID" value="NZ_LR214972.1"/>
</dbReference>
<dbReference type="InterPro" id="IPR050957">
    <property type="entry name" value="BMP_lipoprotein"/>
</dbReference>
<organism evidence="8 9">
    <name type="scientific">Mycoplasmopsis bovirhinis</name>
    <dbReference type="NCBI Taxonomy" id="29553"/>
    <lineage>
        <taxon>Bacteria</taxon>
        <taxon>Bacillati</taxon>
        <taxon>Mycoplasmatota</taxon>
        <taxon>Mycoplasmoidales</taxon>
        <taxon>Metamycoplasmataceae</taxon>
        <taxon>Mycoplasmopsis</taxon>
    </lineage>
</organism>
<evidence type="ECO:0000256" key="6">
    <source>
        <dbReference type="SAM" id="SignalP"/>
    </source>
</evidence>
<proteinExistence type="predicted"/>
<evidence type="ECO:0000256" key="3">
    <source>
        <dbReference type="ARBA" id="ARBA00022729"/>
    </source>
</evidence>
<dbReference type="PRINTS" id="PR01733">
    <property type="entry name" value="LIPPROTEIN48"/>
</dbReference>
<protein>
    <recommendedName>
        <fullName evidence="7">ABC transporter substrate-binding protein PnrA-like domain-containing protein</fullName>
    </recommendedName>
</protein>
<dbReference type="PROSITE" id="PS51257">
    <property type="entry name" value="PROKAR_LIPOPROTEIN"/>
    <property type="match status" value="1"/>
</dbReference>
<keyword evidence="5" id="KW-0449">Lipoprotein</keyword>
<dbReference type="EMBL" id="LR214972">
    <property type="protein sequence ID" value="VEU63507.1"/>
    <property type="molecule type" value="Genomic_DNA"/>
</dbReference>
<feature type="chain" id="PRO_5019363732" description="ABC transporter substrate-binding protein PnrA-like domain-containing protein" evidence="6">
    <location>
        <begin position="21"/>
        <end position="448"/>
    </location>
</feature>
<dbReference type="Gene3D" id="3.40.50.2300">
    <property type="match status" value="2"/>
</dbReference>
<evidence type="ECO:0000256" key="2">
    <source>
        <dbReference type="ARBA" id="ARBA00022475"/>
    </source>
</evidence>
<dbReference type="PIRSF" id="PIRSF032900">
    <property type="entry name" value="Mycoplasma_p48"/>
    <property type="match status" value="1"/>
</dbReference>
<dbReference type="GO" id="GO:0005886">
    <property type="term" value="C:plasma membrane"/>
    <property type="evidence" value="ECO:0007669"/>
    <property type="project" value="UniProtKB-SubCell"/>
</dbReference>
<accession>A0A449AEV9</accession>
<evidence type="ECO:0000256" key="4">
    <source>
        <dbReference type="ARBA" id="ARBA00023136"/>
    </source>
</evidence>
<evidence type="ECO:0000256" key="1">
    <source>
        <dbReference type="ARBA" id="ARBA00004236"/>
    </source>
</evidence>
<keyword evidence="2" id="KW-1003">Cell membrane</keyword>
<dbReference type="PANTHER" id="PTHR34296:SF2">
    <property type="entry name" value="ABC TRANSPORTER GUANOSINE-BINDING PROTEIN NUPN"/>
    <property type="match status" value="1"/>
</dbReference>
<reference evidence="8 9" key="1">
    <citation type="submission" date="2019-01" db="EMBL/GenBank/DDBJ databases">
        <authorList>
            <consortium name="Pathogen Informatics"/>
        </authorList>
    </citation>
    <scope>NUCLEOTIDE SEQUENCE [LARGE SCALE GENOMIC DNA]</scope>
    <source>
        <strain evidence="8 9">NCTC10118</strain>
    </source>
</reference>
<keyword evidence="3 6" id="KW-0732">Signal</keyword>
<comment type="subcellular location">
    <subcellularLocation>
        <location evidence="1">Cell membrane</location>
    </subcellularLocation>
</comment>
<dbReference type="InterPro" id="IPR003760">
    <property type="entry name" value="PnrA-like"/>
</dbReference>
<dbReference type="Proteomes" id="UP000289952">
    <property type="component" value="Chromosome"/>
</dbReference>
<dbReference type="InterPro" id="IPR008107">
    <property type="entry name" value="Mycoplasma_p48"/>
</dbReference>
<evidence type="ECO:0000259" key="7">
    <source>
        <dbReference type="Pfam" id="PF02608"/>
    </source>
</evidence>
<feature type="domain" description="ABC transporter substrate-binding protein PnrA-like" evidence="7">
    <location>
        <begin position="78"/>
        <end position="346"/>
    </location>
</feature>
<keyword evidence="4" id="KW-0472">Membrane</keyword>
<gene>
    <name evidence="8" type="ORF">NCTC10118_00534</name>
</gene>
<dbReference type="OrthoDB" id="9769871at2"/>
<dbReference type="Pfam" id="PF02608">
    <property type="entry name" value="Bmp"/>
    <property type="match status" value="1"/>
</dbReference>
<dbReference type="PANTHER" id="PTHR34296">
    <property type="entry name" value="TRANSCRIPTIONAL ACTIVATOR PROTEIN MED"/>
    <property type="match status" value="1"/>
</dbReference>
<evidence type="ECO:0000313" key="9">
    <source>
        <dbReference type="Proteomes" id="UP000289952"/>
    </source>
</evidence>
<name>A0A449AEV9_9BACT</name>
<feature type="signal peptide" evidence="6">
    <location>
        <begin position="1"/>
        <end position="20"/>
    </location>
</feature>
<sequence>MQFKKILLSMSGIGSLLVPAIAVSCGGSQTPESGYHRRDGDYVATSERVAALTTNSTLTHDYVQSDAIKAKKLKFTLITDTGNVTDKSFNQSAWEALNAIGDQTQKSDREQSFEFVTVKPTKSTYQQSYSTAVDTGTNVLVLPGFAHGNEIKKFIEQNIAKLRQNKVVIIGIDFTVDTDYEYFYALNFDVNQASWQLGYALSKYLSTEYANAPESRKLATLGGGAFFGVTDFITGYLKGIKAWNDANPTLKTKHAESINLNAGFEANDAQNSAITNMLGTGAKIVYPVAGPATTQTVQSVTSNEAYRDKLVVGVDVDQSKAIPSSSGYFATSVLKNIAQATYDIILAKVFGIQALETKISAFKQGTKNNYYGGFAEGWVGLAPSTIADTAKRAVMQAAIEEAKTKFNALSAEEKKFVSEPKATKDAQAATDENSIKTLVDALLNLVNQ</sequence>